<dbReference type="PANTHER" id="PTHR33420">
    <property type="entry name" value="FIMBRIAL SUBUNIT ELFA-RELATED"/>
    <property type="match status" value="1"/>
</dbReference>
<organism evidence="2 3">
    <name type="scientific">Klebsiella variicola</name>
    <dbReference type="NCBI Taxonomy" id="244366"/>
    <lineage>
        <taxon>Bacteria</taxon>
        <taxon>Pseudomonadati</taxon>
        <taxon>Pseudomonadota</taxon>
        <taxon>Gammaproteobacteria</taxon>
        <taxon>Enterobacterales</taxon>
        <taxon>Enterobacteriaceae</taxon>
        <taxon>Klebsiella/Raoultella group</taxon>
        <taxon>Klebsiella</taxon>
        <taxon>Klebsiella pneumoniae complex</taxon>
    </lineage>
</organism>
<gene>
    <name evidence="2" type="ORF">IAP99_13105</name>
</gene>
<sequence length="170" mass="17632">MKMNISVLLMACATVLPALSADNVDIKVTGRIIAAPCVFNGGNSNMNIDLGNIQATNMFTPGSSSDPVSFNLLFTSCPPGTLSVTTRFSGTPDPEAGMNYYQNSGTATRVAIAMSDATTGVLMGNGSSITQNIAADRTAKMPMKAMVTSVAGRPTPGSIRAVVVLTMQYN</sequence>
<dbReference type="Pfam" id="PF00419">
    <property type="entry name" value="Fimbrial"/>
    <property type="match status" value="1"/>
</dbReference>
<dbReference type="EMBL" id="CP060807">
    <property type="protein sequence ID" value="QNP27204.1"/>
    <property type="molecule type" value="Genomic_DNA"/>
</dbReference>
<evidence type="ECO:0000259" key="1">
    <source>
        <dbReference type="Pfam" id="PF00419"/>
    </source>
</evidence>
<reference evidence="2 3" key="1">
    <citation type="submission" date="2020-08" db="EMBL/GenBank/DDBJ databases">
        <title>Complete genome sequence of Klebsiella pneumoniae KP2757.</title>
        <authorList>
            <person name="Zhang X."/>
        </authorList>
    </citation>
    <scope>NUCLEOTIDE SEQUENCE [LARGE SCALE GENOMIC DNA]</scope>
    <source>
        <strain evidence="2 3">KP2757</strain>
    </source>
</reference>
<dbReference type="GO" id="GO:0043709">
    <property type="term" value="P:cell adhesion involved in single-species biofilm formation"/>
    <property type="evidence" value="ECO:0007669"/>
    <property type="project" value="TreeGrafter"/>
</dbReference>
<feature type="domain" description="Fimbrial-type adhesion" evidence="1">
    <location>
        <begin position="26"/>
        <end position="169"/>
    </location>
</feature>
<dbReference type="GO" id="GO:0009289">
    <property type="term" value="C:pilus"/>
    <property type="evidence" value="ECO:0007669"/>
    <property type="project" value="InterPro"/>
</dbReference>
<protein>
    <submittedName>
        <fullName evidence="2">Type 1 fimbrial protein</fullName>
    </submittedName>
</protein>
<evidence type="ECO:0000313" key="2">
    <source>
        <dbReference type="EMBL" id="QNP27204.1"/>
    </source>
</evidence>
<proteinExistence type="predicted"/>
<dbReference type="SUPFAM" id="SSF49401">
    <property type="entry name" value="Bacterial adhesins"/>
    <property type="match status" value="1"/>
</dbReference>
<dbReference type="AlphaFoldDB" id="A0A2V3KXW5"/>
<dbReference type="InterPro" id="IPR050263">
    <property type="entry name" value="Bact_Fimbrial_Adh_Pro"/>
</dbReference>
<evidence type="ECO:0000313" key="3">
    <source>
        <dbReference type="Proteomes" id="UP000516181"/>
    </source>
</evidence>
<accession>A0A2V3KXW5</accession>
<dbReference type="InterPro" id="IPR000259">
    <property type="entry name" value="Adhesion_dom_fimbrial"/>
</dbReference>
<dbReference type="Gene3D" id="2.60.40.1090">
    <property type="entry name" value="Fimbrial-type adhesion domain"/>
    <property type="match status" value="1"/>
</dbReference>
<dbReference type="RefSeq" id="WP_110242434.1">
    <property type="nucleotide sequence ID" value="NZ_CP060807.1"/>
</dbReference>
<dbReference type="InterPro" id="IPR036937">
    <property type="entry name" value="Adhesion_dom_fimbrial_sf"/>
</dbReference>
<name>A0A2V3KXW5_KLEVA</name>
<dbReference type="PANTHER" id="PTHR33420:SF27">
    <property type="entry name" value="PROTEIN FIMG"/>
    <property type="match status" value="1"/>
</dbReference>
<dbReference type="Proteomes" id="UP000516181">
    <property type="component" value="Chromosome"/>
</dbReference>
<dbReference type="InterPro" id="IPR008966">
    <property type="entry name" value="Adhesion_dom_sf"/>
</dbReference>